<evidence type="ECO:0000313" key="3">
    <source>
        <dbReference type="Proteomes" id="UP000593568"/>
    </source>
</evidence>
<keyword evidence="3" id="KW-1185">Reference proteome</keyword>
<proteinExistence type="predicted"/>
<protein>
    <recommendedName>
        <fullName evidence="1">Reverse transcriptase zinc-binding domain-containing protein</fullName>
    </recommendedName>
</protein>
<dbReference type="Proteomes" id="UP000593568">
    <property type="component" value="Unassembled WGS sequence"/>
</dbReference>
<organism evidence="2 3">
    <name type="scientific">Gossypium trilobum</name>
    <dbReference type="NCBI Taxonomy" id="34281"/>
    <lineage>
        <taxon>Eukaryota</taxon>
        <taxon>Viridiplantae</taxon>
        <taxon>Streptophyta</taxon>
        <taxon>Embryophyta</taxon>
        <taxon>Tracheophyta</taxon>
        <taxon>Spermatophyta</taxon>
        <taxon>Magnoliopsida</taxon>
        <taxon>eudicotyledons</taxon>
        <taxon>Gunneridae</taxon>
        <taxon>Pentapetalae</taxon>
        <taxon>rosids</taxon>
        <taxon>malvids</taxon>
        <taxon>Malvales</taxon>
        <taxon>Malvaceae</taxon>
        <taxon>Malvoideae</taxon>
        <taxon>Gossypium</taxon>
    </lineage>
</organism>
<reference evidence="2 3" key="1">
    <citation type="journal article" date="2019" name="Genome Biol. Evol.">
        <title>Insights into the evolution of the New World diploid cottons (Gossypium, subgenus Houzingenia) based on genome sequencing.</title>
        <authorList>
            <person name="Grover C.E."/>
            <person name="Arick M.A. 2nd"/>
            <person name="Thrash A."/>
            <person name="Conover J.L."/>
            <person name="Sanders W.S."/>
            <person name="Peterson D.G."/>
            <person name="Frelichowski J.E."/>
            <person name="Scheffler J.A."/>
            <person name="Scheffler B.E."/>
            <person name="Wendel J.F."/>
        </authorList>
    </citation>
    <scope>NUCLEOTIDE SEQUENCE [LARGE SCALE GENOMIC DNA]</scope>
    <source>
        <strain evidence="2">8</strain>
        <tissue evidence="2">Leaf</tissue>
    </source>
</reference>
<comment type="caution">
    <text evidence="2">The sequence shown here is derived from an EMBL/GenBank/DDBJ whole genome shotgun (WGS) entry which is preliminary data.</text>
</comment>
<dbReference type="InterPro" id="IPR026960">
    <property type="entry name" value="RVT-Znf"/>
</dbReference>
<gene>
    <name evidence="2" type="ORF">Gotri_027388</name>
</gene>
<sequence length="564" mass="66162">MDERMENKVITSTEEINELLERLKFSEEKSVQVVSTSEDKRTQGFESWAVGKIMAREQPNREAMYRVFKSLWYTKEEVDFVSLKEGVIIVKFGCLEDRSRILNLMPLPIEVMDRQTALNIRNAIGELMAIDWKDHEQEARDIIKRIWDDKNSDMSSKMDMVRKELGPWQYKRYKRMKIEINRLEKKIGKIMDGPISVGSLHLLKKSQDQLGQSYDAEEKYWAQRARNQWPREGDRNTWYFHVRATGRKKKKSIDKLKDMHGTWYEDKKDICHIVWSYFHNLFKTSTDPNEDAAKLLSEGFGWTVGNGKNIRIWQDNWGFEGLSGESICINKSLVKERFVRDLLNASHDGWDKERVSAIFGDFLGDQICNIPILHDALKDRRTWFHNPHGVFSSKSAYSWLILKQIGFGPHRIFWRIIWRLKTLPKIRIFCWRLGHNILPTYEKISSFRSDFNDTCPRCGKDKETLIHALKDCSMARKVLEFGGLDNKLLDGNYLRCVDWIDGAARILDIKALSDFITVLWNVWNSRNNKIKAHVKNSSCVATSESLEPPNRLWLRITCTVKRRG</sequence>
<evidence type="ECO:0000259" key="1">
    <source>
        <dbReference type="Pfam" id="PF13966"/>
    </source>
</evidence>
<dbReference type="EMBL" id="JABEZW010225735">
    <property type="protein sequence ID" value="MBA0787387.1"/>
    <property type="molecule type" value="Genomic_DNA"/>
</dbReference>
<feature type="domain" description="Reverse transcriptase zinc-binding" evidence="1">
    <location>
        <begin position="391"/>
        <end position="478"/>
    </location>
</feature>
<evidence type="ECO:0000313" key="2">
    <source>
        <dbReference type="EMBL" id="MBA0787387.1"/>
    </source>
</evidence>
<dbReference type="Pfam" id="PF13966">
    <property type="entry name" value="zf-RVT"/>
    <property type="match status" value="1"/>
</dbReference>
<dbReference type="AlphaFoldDB" id="A0A7J9FQ15"/>
<accession>A0A7J9FQ15</accession>
<name>A0A7J9FQ15_9ROSI</name>